<dbReference type="eggNOG" id="KOG4155">
    <property type="taxonomic scope" value="Eukaryota"/>
</dbReference>
<gene>
    <name evidence="5" type="ORF">ZYGR_0N01490</name>
</gene>
<dbReference type="InterPro" id="IPR019775">
    <property type="entry name" value="WD40_repeat_CS"/>
</dbReference>
<dbReference type="Proteomes" id="UP000187013">
    <property type="component" value="Unassembled WGS sequence"/>
</dbReference>
<dbReference type="Pfam" id="PF00400">
    <property type="entry name" value="WD40"/>
    <property type="match status" value="4"/>
</dbReference>
<feature type="region of interest" description="Disordered" evidence="4">
    <location>
        <begin position="169"/>
        <end position="195"/>
    </location>
</feature>
<feature type="compositionally biased region" description="Basic and acidic residues" evidence="4">
    <location>
        <begin position="169"/>
        <end position="179"/>
    </location>
</feature>
<feature type="region of interest" description="Disordered" evidence="4">
    <location>
        <begin position="118"/>
        <end position="141"/>
    </location>
</feature>
<dbReference type="PRINTS" id="PR00320">
    <property type="entry name" value="GPROTEINBRPT"/>
</dbReference>
<proteinExistence type="predicted"/>
<dbReference type="InterPro" id="IPR036322">
    <property type="entry name" value="WD40_repeat_dom_sf"/>
</dbReference>
<accession>A0A1Q2ZZ73</accession>
<dbReference type="OrthoDB" id="496at2759"/>
<keyword evidence="2" id="KW-0677">Repeat</keyword>
<dbReference type="PROSITE" id="PS50294">
    <property type="entry name" value="WD_REPEATS_REGION"/>
    <property type="match status" value="3"/>
</dbReference>
<dbReference type="CDD" id="cd00200">
    <property type="entry name" value="WD40"/>
    <property type="match status" value="1"/>
</dbReference>
<dbReference type="InterPro" id="IPR001680">
    <property type="entry name" value="WD40_rpt"/>
</dbReference>
<dbReference type="SUPFAM" id="SSF50978">
    <property type="entry name" value="WD40 repeat-like"/>
    <property type="match status" value="1"/>
</dbReference>
<feature type="compositionally biased region" description="Polar residues" evidence="4">
    <location>
        <begin position="118"/>
        <end position="132"/>
    </location>
</feature>
<dbReference type="InterPro" id="IPR015943">
    <property type="entry name" value="WD40/YVTN_repeat-like_dom_sf"/>
</dbReference>
<dbReference type="SMART" id="SM00320">
    <property type="entry name" value="WD40"/>
    <property type="match status" value="6"/>
</dbReference>
<feature type="repeat" description="WD" evidence="3">
    <location>
        <begin position="511"/>
        <end position="550"/>
    </location>
</feature>
<sequence>MSNHDDHFSHLGSALSTTAAAIFGAQNLEDTILSYSSPYKRVLHKAMTNLGSEGAVVNFRGRKDRGTGSFQSLSSNNGKEFFQNKFADSKTSFKVLSYLSDDQLRDIPSEFDGTNLSLSKKLLTQNGEPNSKSNKKKGQKTEPTLFQGFEASLPVINETLHSENKLLKNDEDSKTIDQHPHRHHHGGKPEMDQNEFNDQFTLPQGVEPERITNSYSLSFLKSVSSGVIDNLDLLEIQKKVAASEIRELDYKLERLKFMRELAFKRIAKIEQNELFLENNLNVARDRISFLQEYGLQKEEDDIDEERKENEDEDIIDNPQHSLDEDGNRPQDIAESPLNVHKSYENHGLETEANANSPMLSKSVYQKLKVKDEKPSKKLHEFYNDKHKKHRKTYPTLQQYYTRGSQISSFPKSHDESIICLDFDVPFGTLATAGHLDHSIKLWNLSKKNQVGQMTGHHASINCMQLDNQYNMLISGGRDAVLKLWDLSLAYQLYQEDTEFASNSEEACVYTFDSHLDEITALSFDSGHLVSGSQDRTLRQWDLSTGKCVQTIDISFASRGQSTSSLASSSLLSPVVEAPVVGALQCFDAALATGTKDGIVRLWDMRSGKTIRSLEGHTDAITTLKFDSRNLVTGSLDRSIRIWDLRTGTLADAFAYESPVLELDFDLQDIVAAVGENGVKVFDRENDKHWVCAQSEEENASISQFVKYKNGYLIEGRSNGDVNAWAI</sequence>
<dbReference type="EMBL" id="BDGX01000014">
    <property type="protein sequence ID" value="GAV48745.1"/>
    <property type="molecule type" value="Genomic_DNA"/>
</dbReference>
<keyword evidence="1 3" id="KW-0853">WD repeat</keyword>
<dbReference type="Gene3D" id="6.10.280.220">
    <property type="match status" value="1"/>
</dbReference>
<feature type="repeat" description="WD" evidence="3">
    <location>
        <begin position="410"/>
        <end position="452"/>
    </location>
</feature>
<evidence type="ECO:0000256" key="2">
    <source>
        <dbReference type="ARBA" id="ARBA00022737"/>
    </source>
</evidence>
<dbReference type="PANTHER" id="PTHR19848:SF8">
    <property type="entry name" value="F-BOX AND WD REPEAT DOMAIN CONTAINING 7"/>
    <property type="match status" value="1"/>
</dbReference>
<feature type="repeat" description="WD" evidence="3">
    <location>
        <begin position="613"/>
        <end position="652"/>
    </location>
</feature>
<dbReference type="Gene3D" id="2.130.10.10">
    <property type="entry name" value="YVTN repeat-like/Quinoprotein amine dehydrogenase"/>
    <property type="match status" value="2"/>
</dbReference>
<evidence type="ECO:0000313" key="5">
    <source>
        <dbReference type="EMBL" id="GAV48745.1"/>
    </source>
</evidence>
<dbReference type="PROSITE" id="PS50082">
    <property type="entry name" value="WD_REPEATS_2"/>
    <property type="match status" value="5"/>
</dbReference>
<organism evidence="5 6">
    <name type="scientific">Zygosaccharomyces rouxii</name>
    <dbReference type="NCBI Taxonomy" id="4956"/>
    <lineage>
        <taxon>Eukaryota</taxon>
        <taxon>Fungi</taxon>
        <taxon>Dikarya</taxon>
        <taxon>Ascomycota</taxon>
        <taxon>Saccharomycotina</taxon>
        <taxon>Saccharomycetes</taxon>
        <taxon>Saccharomycetales</taxon>
        <taxon>Saccharomycetaceae</taxon>
        <taxon>Zygosaccharomyces</taxon>
    </lineage>
</organism>
<protein>
    <submittedName>
        <fullName evidence="5">Uncharacterized protein</fullName>
    </submittedName>
</protein>
<name>A0A1Q2ZZ73_ZYGRO</name>
<evidence type="ECO:0000313" key="6">
    <source>
        <dbReference type="Proteomes" id="UP000187013"/>
    </source>
</evidence>
<dbReference type="InterPro" id="IPR020472">
    <property type="entry name" value="WD40_PAC1"/>
</dbReference>
<reference evidence="5 6" key="1">
    <citation type="submission" date="2016-08" db="EMBL/GenBank/DDBJ databases">
        <title>Draft genome sequence of allopolyploid Zygosaccharomyces rouxii.</title>
        <authorList>
            <person name="Watanabe J."/>
            <person name="Uehara K."/>
            <person name="Mogi Y."/>
            <person name="Tsukioka Y."/>
        </authorList>
    </citation>
    <scope>NUCLEOTIDE SEQUENCE [LARGE SCALE GENOMIC DNA]</scope>
    <source>
        <strain evidence="5 6">NBRC 110957</strain>
    </source>
</reference>
<comment type="caution">
    <text evidence="5">The sequence shown here is derived from an EMBL/GenBank/DDBJ whole genome shotgun (WGS) entry which is preliminary data.</text>
</comment>
<feature type="region of interest" description="Disordered" evidence="4">
    <location>
        <begin position="298"/>
        <end position="333"/>
    </location>
</feature>
<evidence type="ECO:0000256" key="1">
    <source>
        <dbReference type="ARBA" id="ARBA00022574"/>
    </source>
</evidence>
<dbReference type="CDD" id="cd22881">
    <property type="entry name" value="Mdv1_N"/>
    <property type="match status" value="1"/>
</dbReference>
<dbReference type="AlphaFoldDB" id="A0A1Q2ZZ73"/>
<dbReference type="PANTHER" id="PTHR19848">
    <property type="entry name" value="WD40 REPEAT PROTEIN"/>
    <property type="match status" value="1"/>
</dbReference>
<feature type="repeat" description="WD" evidence="3">
    <location>
        <begin position="590"/>
        <end position="612"/>
    </location>
</feature>
<evidence type="ECO:0000256" key="3">
    <source>
        <dbReference type="PROSITE-ProRule" id="PRU00221"/>
    </source>
</evidence>
<dbReference type="PROSITE" id="PS00678">
    <property type="entry name" value="WD_REPEATS_1"/>
    <property type="match status" value="4"/>
</dbReference>
<feature type="repeat" description="WD" evidence="3">
    <location>
        <begin position="453"/>
        <end position="494"/>
    </location>
</feature>
<evidence type="ECO:0000256" key="4">
    <source>
        <dbReference type="SAM" id="MobiDB-lite"/>
    </source>
</evidence>